<evidence type="ECO:0000313" key="2">
    <source>
        <dbReference type="EMBL" id="MEH7828706.1"/>
    </source>
</evidence>
<dbReference type="RefSeq" id="WP_335422892.1">
    <property type="nucleotide sequence ID" value="NZ_JBALHR010000005.1"/>
</dbReference>
<reference evidence="2" key="1">
    <citation type="submission" date="2024-02" db="EMBL/GenBank/DDBJ databases">
        <title>Genome sequences of strain Gemmobacter sp. JM10B15.</title>
        <authorList>
            <person name="Zhang M."/>
        </authorList>
    </citation>
    <scope>NUCLEOTIDE SEQUENCE</scope>
    <source>
        <strain evidence="2">JM10B15</strain>
    </source>
</reference>
<dbReference type="Gene3D" id="3.10.180.10">
    <property type="entry name" value="2,3-Dihydroxybiphenyl 1,2-Dioxygenase, domain 1"/>
    <property type="match status" value="1"/>
</dbReference>
<organism evidence="2 3">
    <name type="scientific">Gemmobacter denitrificans</name>
    <dbReference type="NCBI Taxonomy" id="3123040"/>
    <lineage>
        <taxon>Bacteria</taxon>
        <taxon>Pseudomonadati</taxon>
        <taxon>Pseudomonadota</taxon>
        <taxon>Alphaproteobacteria</taxon>
        <taxon>Rhodobacterales</taxon>
        <taxon>Paracoccaceae</taxon>
        <taxon>Gemmobacter</taxon>
    </lineage>
</organism>
<dbReference type="PANTHER" id="PTHR35006">
    <property type="entry name" value="GLYOXALASE FAMILY PROTEIN (AFU_ORTHOLOGUE AFUA_5G14830)"/>
    <property type="match status" value="1"/>
</dbReference>
<accession>A0ABU8BVI1</accession>
<protein>
    <submittedName>
        <fullName evidence="2">VOC family protein</fullName>
    </submittedName>
</protein>
<dbReference type="PANTHER" id="PTHR35006:SF2">
    <property type="entry name" value="GLYOXALASE FAMILY PROTEIN (AFU_ORTHOLOGUE AFUA_5G14830)"/>
    <property type="match status" value="1"/>
</dbReference>
<dbReference type="Proteomes" id="UP001431963">
    <property type="component" value="Unassembled WGS sequence"/>
</dbReference>
<feature type="domain" description="Glyoxalase/fosfomycin resistance/dioxygenase" evidence="1">
    <location>
        <begin position="11"/>
        <end position="125"/>
    </location>
</feature>
<sequence length="139" mass="14559">MADARPGIMDICLGCDDLARSIRFYDAVMPVVGLSRLPDAPKGWAGWGPAKGTGLWLCPPFNGQPASAGNGTMVTFRAESAAQVRGFHAAALAHAGADEGAPGTRPGYDPAFYVAYVRDPNGHKLACAFTAYDATEDRS</sequence>
<dbReference type="Pfam" id="PF00903">
    <property type="entry name" value="Glyoxalase"/>
    <property type="match status" value="1"/>
</dbReference>
<proteinExistence type="predicted"/>
<dbReference type="SUPFAM" id="SSF54593">
    <property type="entry name" value="Glyoxalase/Bleomycin resistance protein/Dihydroxybiphenyl dioxygenase"/>
    <property type="match status" value="1"/>
</dbReference>
<keyword evidence="3" id="KW-1185">Reference proteome</keyword>
<evidence type="ECO:0000313" key="3">
    <source>
        <dbReference type="Proteomes" id="UP001431963"/>
    </source>
</evidence>
<dbReference type="InterPro" id="IPR004360">
    <property type="entry name" value="Glyas_Fos-R_dOase_dom"/>
</dbReference>
<evidence type="ECO:0000259" key="1">
    <source>
        <dbReference type="Pfam" id="PF00903"/>
    </source>
</evidence>
<name>A0ABU8BVI1_9RHOB</name>
<comment type="caution">
    <text evidence="2">The sequence shown here is derived from an EMBL/GenBank/DDBJ whole genome shotgun (WGS) entry which is preliminary data.</text>
</comment>
<dbReference type="InterPro" id="IPR029068">
    <property type="entry name" value="Glyas_Bleomycin-R_OHBP_Dase"/>
</dbReference>
<dbReference type="CDD" id="cd07262">
    <property type="entry name" value="VOC_like"/>
    <property type="match status" value="1"/>
</dbReference>
<dbReference type="EMBL" id="JBALHR010000005">
    <property type="protein sequence ID" value="MEH7828706.1"/>
    <property type="molecule type" value="Genomic_DNA"/>
</dbReference>
<gene>
    <name evidence="2" type="ORF">V6590_11130</name>
</gene>